<dbReference type="EMBL" id="CP090037">
    <property type="protein sequence ID" value="UPK99820.1"/>
    <property type="molecule type" value="Genomic_DNA"/>
</dbReference>
<name>A0ACD3ZFB2_FUSSC</name>
<keyword evidence="2" id="KW-1185">Reference proteome</keyword>
<protein>
    <submittedName>
        <fullName evidence="1">Uncharacterized protein</fullName>
    </submittedName>
</protein>
<evidence type="ECO:0000313" key="2">
    <source>
        <dbReference type="Proteomes" id="UP000830768"/>
    </source>
</evidence>
<accession>A0ACD3ZFB2</accession>
<gene>
    <name evidence="1" type="ORF">LCI18_010755</name>
</gene>
<reference evidence="1" key="1">
    <citation type="submission" date="2021-11" db="EMBL/GenBank/DDBJ databases">
        <title>Fusarium solani-melongenae Genome sequencing and assembly.</title>
        <authorList>
            <person name="Xie S."/>
            <person name="Huang L."/>
            <person name="Zhang X."/>
        </authorList>
    </citation>
    <scope>NUCLEOTIDE SEQUENCE</scope>
    <source>
        <strain evidence="1">CRI 24-3</strain>
    </source>
</reference>
<dbReference type="Proteomes" id="UP000830768">
    <property type="component" value="Chromosome 9"/>
</dbReference>
<sequence length="368" mass="40561">MSSTAVEEWHAVEPRGLAAAILGVTIAFTILCLSVVGLRVYIRLSMRNFGREDWLMCVGTVGFPKASSIEEPLTSRQTINMVHNGIVIWGCYTGIGTRDSKLNTPIMMEGAKAIVFWQIFYVTGSVFIKSSICAQLIRISTQHRYKIILYLLIAMSIITTLIAILAVLIRCKPVAASWNPTLGTCIDQSIIIALTYVVSAVNIATDWSVAIIPIFILWNVQMRRTLKRMIGLVLGLGVLASIATIIRMPYSSAYSNPKNLLYNVGNIILWTVVECGLGIIAGSMPMLRKLVKGLSKDESTGKSGTNDINLVTIGRIKGNHHPIHDTDIQITVVAGDEPETTRDDDSTKRMIRVTKMVKQTTSQGYREM</sequence>
<evidence type="ECO:0000313" key="1">
    <source>
        <dbReference type="EMBL" id="UPK99820.1"/>
    </source>
</evidence>
<organism evidence="1 2">
    <name type="scientific">Fusarium solani subsp. cucurbitae</name>
    <name type="common">Neocosmosporum cucurbitae</name>
    <dbReference type="NCBI Taxonomy" id="2747967"/>
    <lineage>
        <taxon>Eukaryota</taxon>
        <taxon>Fungi</taxon>
        <taxon>Dikarya</taxon>
        <taxon>Ascomycota</taxon>
        <taxon>Pezizomycotina</taxon>
        <taxon>Sordariomycetes</taxon>
        <taxon>Hypocreomycetidae</taxon>
        <taxon>Hypocreales</taxon>
        <taxon>Nectriaceae</taxon>
        <taxon>Fusarium</taxon>
        <taxon>Fusarium solani species complex</taxon>
    </lineage>
</organism>
<proteinExistence type="predicted"/>